<dbReference type="RefSeq" id="WP_224311431.1">
    <property type="nucleotide sequence ID" value="NZ_JAIRBM010000002.1"/>
</dbReference>
<evidence type="ECO:0000256" key="6">
    <source>
        <dbReference type="ARBA" id="ARBA00022737"/>
    </source>
</evidence>
<feature type="domain" description="Cytochrome c" evidence="10">
    <location>
        <begin position="47"/>
        <end position="153"/>
    </location>
</feature>
<organism evidence="11 12">
    <name type="scientific">Microvirga puerhi</name>
    <dbReference type="NCBI Taxonomy" id="2876078"/>
    <lineage>
        <taxon>Bacteria</taxon>
        <taxon>Pseudomonadati</taxon>
        <taxon>Pseudomonadota</taxon>
        <taxon>Alphaproteobacteria</taxon>
        <taxon>Hyphomicrobiales</taxon>
        <taxon>Methylobacteriaceae</taxon>
        <taxon>Microvirga</taxon>
    </lineage>
</organism>
<evidence type="ECO:0000256" key="4">
    <source>
        <dbReference type="ARBA" id="ARBA00022723"/>
    </source>
</evidence>
<sequence length="313" mass="33609">MRKAVAVLVGLVVLGIIAFMAFTSPTAWEVAHGEPGTGSEAAALRRPDPEKGRIVFLAGGCSSCHATPGQDDKMRLGGGLALKSPFGTFHVPNLSPHKQDGIGNWSQADFIRAMREGVSPEGEHLYPAFPYTSYQRMTVTDLKDLFAFLQALPPVEGRAPPHDLSFPFNIRRGVGLWKLAFLDGHVFMSDPDRSSEWNRGAYLVEGPGHCAECHSERNAMGAIMADRRFAGGPDPEGKGVVPNITPSPSGIGGWSPEEVVTLLTTGETPTFDTVSGPMALVVHNTAQLPEADRKAIAEYILSLPPKVGYKKPQ</sequence>
<keyword evidence="3 9" id="KW-0349">Heme</keyword>
<keyword evidence="2" id="KW-1003">Cell membrane</keyword>
<evidence type="ECO:0000256" key="2">
    <source>
        <dbReference type="ARBA" id="ARBA00022475"/>
    </source>
</evidence>
<dbReference type="EMBL" id="JAIRBM010000002">
    <property type="protein sequence ID" value="MBZ6075390.1"/>
    <property type="molecule type" value="Genomic_DNA"/>
</dbReference>
<feature type="domain" description="Cytochrome c" evidence="10">
    <location>
        <begin position="195"/>
        <end position="304"/>
    </location>
</feature>
<comment type="caution">
    <text evidence="11">The sequence shown here is derived from an EMBL/GenBank/DDBJ whole genome shotgun (WGS) entry which is preliminary data.</text>
</comment>
<protein>
    <submittedName>
        <fullName evidence="11">Cytochrome c</fullName>
    </submittedName>
</protein>
<evidence type="ECO:0000256" key="7">
    <source>
        <dbReference type="ARBA" id="ARBA00023004"/>
    </source>
</evidence>
<evidence type="ECO:0000313" key="12">
    <source>
        <dbReference type="Proteomes" id="UP000704176"/>
    </source>
</evidence>
<proteinExistence type="predicted"/>
<keyword evidence="6" id="KW-0677">Repeat</keyword>
<keyword evidence="8" id="KW-0472">Membrane</keyword>
<dbReference type="InterPro" id="IPR014353">
    <property type="entry name" value="Membr-bd_ADH_cyt_c"/>
</dbReference>
<evidence type="ECO:0000256" key="9">
    <source>
        <dbReference type="PROSITE-ProRule" id="PRU00433"/>
    </source>
</evidence>
<evidence type="ECO:0000256" key="3">
    <source>
        <dbReference type="ARBA" id="ARBA00022617"/>
    </source>
</evidence>
<dbReference type="Pfam" id="PF00034">
    <property type="entry name" value="Cytochrom_C"/>
    <property type="match status" value="2"/>
</dbReference>
<evidence type="ECO:0000313" key="11">
    <source>
        <dbReference type="EMBL" id="MBZ6075390.1"/>
    </source>
</evidence>
<dbReference type="PROSITE" id="PS51007">
    <property type="entry name" value="CYTC"/>
    <property type="match status" value="2"/>
</dbReference>
<dbReference type="PANTHER" id="PTHR35008">
    <property type="entry name" value="BLL4482 PROTEIN-RELATED"/>
    <property type="match status" value="1"/>
</dbReference>
<reference evidence="11 12" key="1">
    <citation type="submission" date="2021-09" db="EMBL/GenBank/DDBJ databases">
        <title>The complete genome sequence of a new microorganism.</title>
        <authorList>
            <person name="Zi Z."/>
        </authorList>
    </citation>
    <scope>NUCLEOTIDE SEQUENCE [LARGE SCALE GENOMIC DNA]</scope>
    <source>
        <strain evidence="11 12">WGZ8</strain>
    </source>
</reference>
<dbReference type="InterPro" id="IPR009056">
    <property type="entry name" value="Cyt_c-like_dom"/>
</dbReference>
<dbReference type="PIRSF" id="PIRSF000018">
    <property type="entry name" value="Mb_ADH_cyt_c"/>
    <property type="match status" value="1"/>
</dbReference>
<evidence type="ECO:0000259" key="10">
    <source>
        <dbReference type="PROSITE" id="PS51007"/>
    </source>
</evidence>
<keyword evidence="4 9" id="KW-0479">Metal-binding</keyword>
<comment type="subcellular location">
    <subcellularLocation>
        <location evidence="1">Cell membrane</location>
    </subcellularLocation>
</comment>
<gene>
    <name evidence="11" type="ORF">K9B37_03655</name>
</gene>
<evidence type="ECO:0000256" key="8">
    <source>
        <dbReference type="ARBA" id="ARBA00023136"/>
    </source>
</evidence>
<accession>A0ABS7VJZ7</accession>
<keyword evidence="12" id="KW-1185">Reference proteome</keyword>
<evidence type="ECO:0000256" key="5">
    <source>
        <dbReference type="ARBA" id="ARBA00022729"/>
    </source>
</evidence>
<dbReference type="InterPro" id="IPR036909">
    <property type="entry name" value="Cyt_c-like_dom_sf"/>
</dbReference>
<dbReference type="SUPFAM" id="SSF46626">
    <property type="entry name" value="Cytochrome c"/>
    <property type="match status" value="2"/>
</dbReference>
<dbReference type="PANTHER" id="PTHR35008:SF8">
    <property type="entry name" value="ALCOHOL DEHYDROGENASE CYTOCHROME C SUBUNIT"/>
    <property type="match status" value="1"/>
</dbReference>
<dbReference type="Gene3D" id="1.10.760.10">
    <property type="entry name" value="Cytochrome c-like domain"/>
    <property type="match status" value="2"/>
</dbReference>
<name>A0ABS7VJZ7_9HYPH</name>
<dbReference type="InterPro" id="IPR051459">
    <property type="entry name" value="Cytochrome_c-type_DH"/>
</dbReference>
<keyword evidence="7 9" id="KW-0408">Iron</keyword>
<evidence type="ECO:0000256" key="1">
    <source>
        <dbReference type="ARBA" id="ARBA00004236"/>
    </source>
</evidence>
<dbReference type="Proteomes" id="UP000704176">
    <property type="component" value="Unassembled WGS sequence"/>
</dbReference>
<keyword evidence="5" id="KW-0732">Signal</keyword>